<feature type="region of interest" description="Disordered" evidence="1">
    <location>
        <begin position="34"/>
        <end position="60"/>
    </location>
</feature>
<dbReference type="RefSeq" id="WP_307173035.1">
    <property type="nucleotide sequence ID" value="NZ_JAUSYP010000001.1"/>
</dbReference>
<proteinExistence type="predicted"/>
<sequence>MHSHGLARLAAIESARGSFADACERINAVTGPGIGHRQVRRTSTRSTTLSCPLPAPTPHR</sequence>
<organism evidence="2 3">
    <name type="scientific">Streptomyces africanus</name>
    <dbReference type="NCBI Taxonomy" id="231024"/>
    <lineage>
        <taxon>Bacteria</taxon>
        <taxon>Bacillati</taxon>
        <taxon>Actinomycetota</taxon>
        <taxon>Actinomycetes</taxon>
        <taxon>Kitasatosporales</taxon>
        <taxon>Streptomycetaceae</taxon>
        <taxon>Streptomyces</taxon>
    </lineage>
</organism>
<reference evidence="2 3" key="1">
    <citation type="submission" date="2023-07" db="EMBL/GenBank/DDBJ databases">
        <title>Comparative genomics of wheat-associated soil bacteria to identify genetic determinants of phenazine resistance.</title>
        <authorList>
            <person name="Mouncey N."/>
        </authorList>
    </citation>
    <scope>NUCLEOTIDE SEQUENCE [LARGE SCALE GENOMIC DNA]</scope>
    <source>
        <strain evidence="2 3">B3I12</strain>
    </source>
</reference>
<evidence type="ECO:0000313" key="3">
    <source>
        <dbReference type="Proteomes" id="UP001232755"/>
    </source>
</evidence>
<keyword evidence="3" id="KW-1185">Reference proteome</keyword>
<evidence type="ECO:0000313" key="2">
    <source>
        <dbReference type="EMBL" id="MDQ0745912.1"/>
    </source>
</evidence>
<gene>
    <name evidence="2" type="ORF">QF034_000143</name>
</gene>
<dbReference type="EMBL" id="JAUSYP010000001">
    <property type="protein sequence ID" value="MDQ0745912.1"/>
    <property type="molecule type" value="Genomic_DNA"/>
</dbReference>
<protein>
    <submittedName>
        <fullName evidence="2">Uncharacterized protein</fullName>
    </submittedName>
</protein>
<comment type="caution">
    <text evidence="2">The sequence shown here is derived from an EMBL/GenBank/DDBJ whole genome shotgun (WGS) entry which is preliminary data.</text>
</comment>
<evidence type="ECO:0000256" key="1">
    <source>
        <dbReference type="SAM" id="MobiDB-lite"/>
    </source>
</evidence>
<accession>A0ABU0QET7</accession>
<dbReference type="Proteomes" id="UP001232755">
    <property type="component" value="Unassembled WGS sequence"/>
</dbReference>
<name>A0ABU0QET7_9ACTN</name>